<reference evidence="1 2" key="3">
    <citation type="journal article" date="2022" name="Microbiol. Spectr.">
        <title>Folding features and dynamics of 3D genome architecture in plant fungal pathogens.</title>
        <authorList>
            <person name="Xia C."/>
        </authorList>
    </citation>
    <scope>NUCLEOTIDE SEQUENCE [LARGE SCALE GENOMIC DNA]</scope>
    <source>
        <strain evidence="1 2">93-210</strain>
    </source>
</reference>
<accession>A0ACC0DV41</accession>
<dbReference type="Proteomes" id="UP001060170">
    <property type="component" value="Chromosome 15"/>
</dbReference>
<reference evidence="2" key="1">
    <citation type="journal article" date="2018" name="BMC Genomics">
        <title>Genomic insights into host adaptation between the wheat stripe rust pathogen (Puccinia striiformis f. sp. tritici) and the barley stripe rust pathogen (Puccinia striiformis f. sp. hordei).</title>
        <authorList>
            <person name="Xia C."/>
            <person name="Wang M."/>
            <person name="Yin C."/>
            <person name="Cornejo O.E."/>
            <person name="Hulbert S.H."/>
            <person name="Chen X."/>
        </authorList>
    </citation>
    <scope>NUCLEOTIDE SEQUENCE [LARGE SCALE GENOMIC DNA]</scope>
    <source>
        <strain evidence="2">93-210</strain>
    </source>
</reference>
<proteinExistence type="predicted"/>
<gene>
    <name evidence="1" type="ORF">MJO28_014473</name>
</gene>
<comment type="caution">
    <text evidence="1">The sequence shown here is derived from an EMBL/GenBank/DDBJ whole genome shotgun (WGS) entry which is preliminary data.</text>
</comment>
<evidence type="ECO:0000313" key="2">
    <source>
        <dbReference type="Proteomes" id="UP001060170"/>
    </source>
</evidence>
<name>A0ACC0DV41_9BASI</name>
<dbReference type="EMBL" id="CM045879">
    <property type="protein sequence ID" value="KAI7938894.1"/>
    <property type="molecule type" value="Genomic_DNA"/>
</dbReference>
<evidence type="ECO:0000313" key="1">
    <source>
        <dbReference type="EMBL" id="KAI7938894.1"/>
    </source>
</evidence>
<protein>
    <submittedName>
        <fullName evidence="1">Uncharacterized protein</fullName>
    </submittedName>
</protein>
<organism evidence="1 2">
    <name type="scientific">Puccinia striiformis f. sp. tritici</name>
    <dbReference type="NCBI Taxonomy" id="168172"/>
    <lineage>
        <taxon>Eukaryota</taxon>
        <taxon>Fungi</taxon>
        <taxon>Dikarya</taxon>
        <taxon>Basidiomycota</taxon>
        <taxon>Pucciniomycotina</taxon>
        <taxon>Pucciniomycetes</taxon>
        <taxon>Pucciniales</taxon>
        <taxon>Pucciniaceae</taxon>
        <taxon>Puccinia</taxon>
    </lineage>
</organism>
<reference evidence="2" key="2">
    <citation type="journal article" date="2018" name="Mol. Plant Microbe Interact.">
        <title>Genome sequence resources for the wheat stripe rust pathogen (Puccinia striiformis f. sp. tritici) and the barley stripe rust pathogen (Puccinia striiformis f. sp. hordei).</title>
        <authorList>
            <person name="Xia C."/>
            <person name="Wang M."/>
            <person name="Yin C."/>
            <person name="Cornejo O.E."/>
            <person name="Hulbert S.H."/>
            <person name="Chen X."/>
        </authorList>
    </citation>
    <scope>NUCLEOTIDE SEQUENCE [LARGE SCALE GENOMIC DNA]</scope>
    <source>
        <strain evidence="2">93-210</strain>
    </source>
</reference>
<keyword evidence="2" id="KW-1185">Reference proteome</keyword>
<sequence length="332" mass="38263">MPSSNKRGANWLTEEDEQLAKSWLKITEDPIKSTGQKKEDFFKRVAEDYNRYAGTVERDWTQVMNRWTIVQKASLKFAAIYMKLEGNRPSGTVLGDLLRDIKKEFREQEGKQFVHKLAWMVVKDSDKFKTLIQNRGSNNQQATSPITASTPSTPAVTGESQTNTVVSIGSNTSYNRPPGVHMVKRAMKEEHFNAKKIKVMTDRSSDYRDRTLAMQKTNEIRQQVAKAEESTWKSCVSRRTYPMIYLENSCDFKRRAFLRICKKRRCAEEKAKKAEASTNMCNQHTHPAESLHADDNEDINQDEDINQNADHSEYSNNNNGDNEEEFIDPILY</sequence>